<accession>A0A368N993</accession>
<dbReference type="Proteomes" id="UP000252189">
    <property type="component" value="Unassembled WGS sequence"/>
</dbReference>
<comment type="caution">
    <text evidence="2">The sequence shown here is derived from an EMBL/GenBank/DDBJ whole genome shotgun (WGS) entry which is preliminary data.</text>
</comment>
<evidence type="ECO:0000313" key="2">
    <source>
        <dbReference type="EMBL" id="RCU46710.1"/>
    </source>
</evidence>
<organism evidence="2 3">
    <name type="scientific">Haloplanus salinus</name>
    <dbReference type="NCBI Taxonomy" id="1126245"/>
    <lineage>
        <taxon>Archaea</taxon>
        <taxon>Methanobacteriati</taxon>
        <taxon>Methanobacteriota</taxon>
        <taxon>Stenosarchaea group</taxon>
        <taxon>Halobacteria</taxon>
        <taxon>Halobacteriales</taxon>
        <taxon>Haloferacaceae</taxon>
        <taxon>Haloplanus</taxon>
    </lineage>
</organism>
<gene>
    <name evidence="2" type="ORF">DU504_04965</name>
</gene>
<keyword evidence="3" id="KW-1185">Reference proteome</keyword>
<evidence type="ECO:0000256" key="1">
    <source>
        <dbReference type="SAM" id="MobiDB-lite"/>
    </source>
</evidence>
<feature type="region of interest" description="Disordered" evidence="1">
    <location>
        <begin position="68"/>
        <end position="107"/>
    </location>
</feature>
<feature type="compositionally biased region" description="Basic and acidic residues" evidence="1">
    <location>
        <begin position="74"/>
        <end position="91"/>
    </location>
</feature>
<evidence type="ECO:0008006" key="4">
    <source>
        <dbReference type="Google" id="ProtNLM"/>
    </source>
</evidence>
<dbReference type="RefSeq" id="WP_114448264.1">
    <property type="nucleotide sequence ID" value="NZ_QPHM01000001.1"/>
</dbReference>
<evidence type="ECO:0000313" key="3">
    <source>
        <dbReference type="Proteomes" id="UP000252189"/>
    </source>
</evidence>
<sequence>MSDPSLLLEPFLDDDEDVRLVQRYASAGARTGARVGSVAGPVGAGVGAGFGGAAGFFVGYGVTGVDPSASHAVAGEDTHGTHDDDHGDHDGPVTISVTDAPTDDADG</sequence>
<proteinExistence type="predicted"/>
<dbReference type="EMBL" id="QPHM01000001">
    <property type="protein sequence ID" value="RCU46710.1"/>
    <property type="molecule type" value="Genomic_DNA"/>
</dbReference>
<dbReference type="AlphaFoldDB" id="A0A368N993"/>
<name>A0A368N993_9EURY</name>
<protein>
    <recommendedName>
        <fullName evidence="4">Glycine zipper domain-containing protein</fullName>
    </recommendedName>
</protein>
<reference evidence="2 3" key="1">
    <citation type="submission" date="2018-07" db="EMBL/GenBank/DDBJ databases">
        <title>Genome sequences of Haloplanus salinus JCM 18368T.</title>
        <authorList>
            <person name="Kim Y.B."/>
            <person name="Roh S.W."/>
        </authorList>
    </citation>
    <scope>NUCLEOTIDE SEQUENCE [LARGE SCALE GENOMIC DNA]</scope>
    <source>
        <strain evidence="2 3">JCM 18368</strain>
    </source>
</reference>